<evidence type="ECO:0000256" key="10">
    <source>
        <dbReference type="PIRSR" id="PIRSR637770-1"/>
    </source>
</evidence>
<dbReference type="GO" id="GO:0070985">
    <property type="term" value="C:transcription factor TFIIK complex"/>
    <property type="evidence" value="ECO:0007669"/>
    <property type="project" value="InterPro"/>
</dbReference>
<evidence type="ECO:0000256" key="6">
    <source>
        <dbReference type="ARBA" id="ARBA00022777"/>
    </source>
</evidence>
<dbReference type="PANTHER" id="PTHR24056">
    <property type="entry name" value="CELL DIVISION PROTEIN KINASE"/>
    <property type="match status" value="1"/>
</dbReference>
<evidence type="ECO:0000259" key="15">
    <source>
        <dbReference type="PROSITE" id="PS50011"/>
    </source>
</evidence>
<comment type="catalytic activity">
    <reaction evidence="9">
        <text>L-seryl-[protein] + ATP = O-phospho-L-seryl-[protein] + ADP + H(+)</text>
        <dbReference type="Rhea" id="RHEA:17989"/>
        <dbReference type="Rhea" id="RHEA-COMP:9863"/>
        <dbReference type="Rhea" id="RHEA-COMP:11604"/>
        <dbReference type="ChEBI" id="CHEBI:15378"/>
        <dbReference type="ChEBI" id="CHEBI:29999"/>
        <dbReference type="ChEBI" id="CHEBI:30616"/>
        <dbReference type="ChEBI" id="CHEBI:83421"/>
        <dbReference type="ChEBI" id="CHEBI:456216"/>
        <dbReference type="EC" id="2.7.11.22"/>
    </reaction>
</comment>
<feature type="compositionally biased region" description="Basic and acidic residues" evidence="14">
    <location>
        <begin position="332"/>
        <end position="353"/>
    </location>
</feature>
<dbReference type="PROSITE" id="PS00107">
    <property type="entry name" value="PROTEIN_KINASE_ATP"/>
    <property type="match status" value="1"/>
</dbReference>
<evidence type="ECO:0000256" key="12">
    <source>
        <dbReference type="PROSITE-ProRule" id="PRU10141"/>
    </source>
</evidence>
<dbReference type="GO" id="GO:0004693">
    <property type="term" value="F:cyclin-dependent protein serine/threonine kinase activity"/>
    <property type="evidence" value="ECO:0007669"/>
    <property type="project" value="UniProtKB-EC"/>
</dbReference>
<dbReference type="InterPro" id="IPR008271">
    <property type="entry name" value="Ser/Thr_kinase_AS"/>
</dbReference>
<feature type="domain" description="Protein kinase" evidence="15">
    <location>
        <begin position="31"/>
        <end position="319"/>
    </location>
</feature>
<dbReference type="eggNOG" id="KOG0659">
    <property type="taxonomic scope" value="Eukaryota"/>
</dbReference>
<dbReference type="AlphaFoldDB" id="U4LQL0"/>
<feature type="active site" description="Proton acceptor" evidence="10">
    <location>
        <position position="154"/>
    </location>
</feature>
<evidence type="ECO:0000256" key="14">
    <source>
        <dbReference type="SAM" id="MobiDB-lite"/>
    </source>
</evidence>
<keyword evidence="17" id="KW-1185">Reference proteome</keyword>
<dbReference type="SMART" id="SM00220">
    <property type="entry name" value="S_TKc"/>
    <property type="match status" value="1"/>
</dbReference>
<feature type="binding site" evidence="12">
    <location>
        <position position="61"/>
    </location>
    <ligand>
        <name>ATP</name>
        <dbReference type="ChEBI" id="CHEBI:30616"/>
    </ligand>
</feature>
<proteinExistence type="inferred from homology"/>
<keyword evidence="5 11" id="KW-0547">Nucleotide-binding</keyword>
<dbReference type="InterPro" id="IPR011009">
    <property type="entry name" value="Kinase-like_dom_sf"/>
</dbReference>
<dbReference type="InterPro" id="IPR000719">
    <property type="entry name" value="Prot_kinase_dom"/>
</dbReference>
<dbReference type="Gene3D" id="1.10.510.10">
    <property type="entry name" value="Transferase(Phosphotransferase) domain 1"/>
    <property type="match status" value="1"/>
</dbReference>
<reference evidence="16 17" key="1">
    <citation type="journal article" date="2013" name="PLoS Genet.">
        <title>The genome and development-dependent transcriptomes of Pyronema confluens: a window into fungal evolution.</title>
        <authorList>
            <person name="Traeger S."/>
            <person name="Altegoer F."/>
            <person name="Freitag M."/>
            <person name="Gabaldon T."/>
            <person name="Kempken F."/>
            <person name="Kumar A."/>
            <person name="Marcet-Houben M."/>
            <person name="Poggeler S."/>
            <person name="Stajich J.E."/>
            <person name="Nowrousian M."/>
        </authorList>
    </citation>
    <scope>NUCLEOTIDE SEQUENCE [LARGE SCALE GENOMIC DNA]</scope>
    <source>
        <strain evidence="17">CBS 100304</strain>
        <tissue evidence="16">Vegetative mycelium</tissue>
    </source>
</reference>
<comment type="catalytic activity">
    <reaction evidence="8">
        <text>L-threonyl-[protein] + ATP = O-phospho-L-threonyl-[protein] + ADP + H(+)</text>
        <dbReference type="Rhea" id="RHEA:46608"/>
        <dbReference type="Rhea" id="RHEA-COMP:11060"/>
        <dbReference type="Rhea" id="RHEA-COMP:11605"/>
        <dbReference type="ChEBI" id="CHEBI:15378"/>
        <dbReference type="ChEBI" id="CHEBI:30013"/>
        <dbReference type="ChEBI" id="CHEBI:30616"/>
        <dbReference type="ChEBI" id="CHEBI:61977"/>
        <dbReference type="ChEBI" id="CHEBI:456216"/>
        <dbReference type="EC" id="2.7.11.22"/>
    </reaction>
</comment>
<evidence type="ECO:0000256" key="7">
    <source>
        <dbReference type="ARBA" id="ARBA00022840"/>
    </source>
</evidence>
<dbReference type="GO" id="GO:0005737">
    <property type="term" value="C:cytoplasm"/>
    <property type="evidence" value="ECO:0007669"/>
    <property type="project" value="TreeGrafter"/>
</dbReference>
<evidence type="ECO:0000256" key="9">
    <source>
        <dbReference type="ARBA" id="ARBA00048367"/>
    </source>
</evidence>
<dbReference type="Gene3D" id="3.30.200.20">
    <property type="entry name" value="Phosphorylase Kinase, domain 1"/>
    <property type="match status" value="1"/>
</dbReference>
<dbReference type="InterPro" id="IPR017441">
    <property type="entry name" value="Protein_kinase_ATP_BS"/>
</dbReference>
<keyword evidence="7 11" id="KW-0067">ATP-binding</keyword>
<dbReference type="STRING" id="1076935.U4LQL0"/>
<keyword evidence="3" id="KW-0597">Phosphoprotein</keyword>
<dbReference type="InterPro" id="IPR050108">
    <property type="entry name" value="CDK"/>
</dbReference>
<evidence type="ECO:0000256" key="8">
    <source>
        <dbReference type="ARBA" id="ARBA00047811"/>
    </source>
</evidence>
<keyword evidence="4" id="KW-0808">Transferase</keyword>
<dbReference type="GO" id="GO:0008353">
    <property type="term" value="F:RNA polymerase II CTD heptapeptide repeat kinase activity"/>
    <property type="evidence" value="ECO:0007669"/>
    <property type="project" value="InterPro"/>
</dbReference>
<name>U4LQL0_PYROM</name>
<sequence>MATPSNGTPASTLAAVGDAVADINAETRDKYIKDEKVGEGTYAIVYRARIKATGEQVAIKKIKISSQQAGISMDSLREIKHLQELRHDNIVNLLDVFVGRSHNINAVLEFLAGDLEGIIKDGSVIYGTSDIKSWMAMSLRGLWWCHRNFVLHRDIKPNNLLYTVDGILKIADFGLARSFADPGSMNMTSQVVTRWYRPPELLYGAKSYSSAIDVFSLGIVFAELILRVPYLPGETDIQQMVVMANALGTPSEQNWPGVTSLPDYVIPNPDNILNEVTIPDLRRQFTSMSTSGLELLHGMIRLDPRNRITCRKALDSEWFSEEPLPTKPQDLPGKKGKEEQDKAGQDLKRRAGLDEGLGGEELDRGKKVARRLNFGM</sequence>
<dbReference type="PROSITE" id="PS00108">
    <property type="entry name" value="PROTEIN_KINASE_ST"/>
    <property type="match status" value="1"/>
</dbReference>
<evidence type="ECO:0000256" key="2">
    <source>
        <dbReference type="ARBA" id="ARBA00022527"/>
    </source>
</evidence>
<evidence type="ECO:0000313" key="16">
    <source>
        <dbReference type="EMBL" id="CCX29591.1"/>
    </source>
</evidence>
<evidence type="ECO:0000256" key="1">
    <source>
        <dbReference type="ARBA" id="ARBA00006485"/>
    </source>
</evidence>
<evidence type="ECO:0000256" key="3">
    <source>
        <dbReference type="ARBA" id="ARBA00022553"/>
    </source>
</evidence>
<dbReference type="InterPro" id="IPR037770">
    <property type="entry name" value="CDK7"/>
</dbReference>
<dbReference type="GO" id="GO:0005524">
    <property type="term" value="F:ATP binding"/>
    <property type="evidence" value="ECO:0007669"/>
    <property type="project" value="UniProtKB-UniRule"/>
</dbReference>
<evidence type="ECO:0000256" key="11">
    <source>
        <dbReference type="PIRSR" id="PIRSR637770-2"/>
    </source>
</evidence>
<gene>
    <name evidence="16" type="ORF">PCON_05662</name>
</gene>
<evidence type="ECO:0000313" key="17">
    <source>
        <dbReference type="Proteomes" id="UP000018144"/>
    </source>
</evidence>
<feature type="binding site" evidence="11">
    <location>
        <begin position="37"/>
        <end position="45"/>
    </location>
    <ligand>
        <name>ATP</name>
        <dbReference type="ChEBI" id="CHEBI:30616"/>
    </ligand>
</feature>
<dbReference type="OMA" id="GIHHCHR"/>
<accession>U4LQL0</accession>
<evidence type="ECO:0000256" key="4">
    <source>
        <dbReference type="ARBA" id="ARBA00022679"/>
    </source>
</evidence>
<keyword evidence="6 16" id="KW-0418">Kinase</keyword>
<comment type="similarity">
    <text evidence="1">Belongs to the protein kinase superfamily. CMGC Ser/Thr protein kinase family. CDC2/CDKX subfamily.</text>
</comment>
<dbReference type="EMBL" id="HF935279">
    <property type="protein sequence ID" value="CCX29591.1"/>
    <property type="molecule type" value="Genomic_DNA"/>
</dbReference>
<dbReference type="PROSITE" id="PS50011">
    <property type="entry name" value="PROTEIN_KINASE_DOM"/>
    <property type="match status" value="1"/>
</dbReference>
<dbReference type="FunFam" id="1.10.510.10:FF:000624">
    <property type="entry name" value="Mitogen-activated protein kinase"/>
    <property type="match status" value="1"/>
</dbReference>
<feature type="region of interest" description="Disordered" evidence="14">
    <location>
        <begin position="319"/>
        <end position="365"/>
    </location>
</feature>
<evidence type="ECO:0000256" key="5">
    <source>
        <dbReference type="ARBA" id="ARBA00022741"/>
    </source>
</evidence>
<keyword evidence="2 13" id="KW-0723">Serine/threonine-protein kinase</keyword>
<dbReference type="Pfam" id="PF00069">
    <property type="entry name" value="Pkinase"/>
    <property type="match status" value="1"/>
</dbReference>
<dbReference type="PANTHER" id="PTHR24056:SF0">
    <property type="entry name" value="CYCLIN-DEPENDENT KINASE 7"/>
    <property type="match status" value="1"/>
</dbReference>
<organism evidence="16 17">
    <name type="scientific">Pyronema omphalodes (strain CBS 100304)</name>
    <name type="common">Pyronema confluens</name>
    <dbReference type="NCBI Taxonomy" id="1076935"/>
    <lineage>
        <taxon>Eukaryota</taxon>
        <taxon>Fungi</taxon>
        <taxon>Dikarya</taxon>
        <taxon>Ascomycota</taxon>
        <taxon>Pezizomycotina</taxon>
        <taxon>Pezizomycetes</taxon>
        <taxon>Pezizales</taxon>
        <taxon>Pyronemataceae</taxon>
        <taxon>Pyronema</taxon>
    </lineage>
</organism>
<dbReference type="Proteomes" id="UP000018144">
    <property type="component" value="Unassembled WGS sequence"/>
</dbReference>
<protein>
    <submittedName>
        <fullName evidence="16">Similar to Serine/threonine-protein kinase KIN28 acc. no. P06242</fullName>
    </submittedName>
</protein>
<dbReference type="SUPFAM" id="SSF56112">
    <property type="entry name" value="Protein kinase-like (PK-like)"/>
    <property type="match status" value="1"/>
</dbReference>
<feature type="binding site" evidence="11">
    <location>
        <position position="60"/>
    </location>
    <ligand>
        <name>ATP</name>
        <dbReference type="ChEBI" id="CHEBI:30616"/>
    </ligand>
</feature>
<dbReference type="OrthoDB" id="1732493at2759"/>
<dbReference type="CDD" id="cd07841">
    <property type="entry name" value="STKc_CDK7"/>
    <property type="match status" value="1"/>
</dbReference>
<evidence type="ECO:0000256" key="13">
    <source>
        <dbReference type="RuleBase" id="RU000304"/>
    </source>
</evidence>
<dbReference type="GO" id="GO:0045944">
    <property type="term" value="P:positive regulation of transcription by RNA polymerase II"/>
    <property type="evidence" value="ECO:0007669"/>
    <property type="project" value="TreeGrafter"/>
</dbReference>